<reference evidence="2" key="1">
    <citation type="submission" date="2022-10" db="EMBL/GenBank/DDBJ databases">
        <authorList>
            <person name="Meaden S."/>
        </authorList>
    </citation>
    <scope>NUCLEOTIDE SEQUENCE</scope>
</reference>
<keyword evidence="1" id="KW-0472">Membrane</keyword>
<name>A0A9N6WVG3_9VIRU</name>
<feature type="transmembrane region" description="Helical" evidence="1">
    <location>
        <begin position="7"/>
        <end position="24"/>
    </location>
</feature>
<gene>
    <name evidence="2" type="ORF">ORM20_00191</name>
</gene>
<keyword evidence="1" id="KW-1133">Transmembrane helix</keyword>
<organism evidence="2">
    <name type="scientific">Ochrobactrum phage ORM_20</name>
    <dbReference type="NCBI Taxonomy" id="2985243"/>
    <lineage>
        <taxon>Viruses</taxon>
    </lineage>
</organism>
<evidence type="ECO:0000313" key="2">
    <source>
        <dbReference type="EMBL" id="CAI3971240.1"/>
    </source>
</evidence>
<dbReference type="EMBL" id="OX359470">
    <property type="protein sequence ID" value="CAI3971240.1"/>
    <property type="molecule type" value="Genomic_DNA"/>
</dbReference>
<keyword evidence="1" id="KW-0812">Transmembrane</keyword>
<protein>
    <submittedName>
        <fullName evidence="2">Membrane protein</fullName>
    </submittedName>
</protein>
<evidence type="ECO:0000256" key="1">
    <source>
        <dbReference type="SAM" id="Phobius"/>
    </source>
</evidence>
<sequence length="69" mass="7519">MNHTRNLAIAAVAAIGIFLFGYLGPKLVSANDTTSVIGGFILIIAFLYSVFTVIFDAISKRLKKETEKK</sequence>
<proteinExistence type="predicted"/>
<accession>A0A9N6WVG3</accession>
<feature type="transmembrane region" description="Helical" evidence="1">
    <location>
        <begin position="36"/>
        <end position="59"/>
    </location>
</feature>